<keyword evidence="4" id="KW-1185">Reference proteome</keyword>
<reference evidence="2" key="1">
    <citation type="submission" date="2007-04" db="EMBL/GenBank/DDBJ databases">
        <title>Annotation of Pediculus humanus corporis strain USDA.</title>
        <authorList>
            <person name="Kirkness E."/>
            <person name="Hannick L."/>
            <person name="Hass B."/>
            <person name="Bruggner R."/>
            <person name="Lawson D."/>
            <person name="Bidwell S."/>
            <person name="Joardar V."/>
            <person name="Caler E."/>
            <person name="Walenz B."/>
            <person name="Inman J."/>
            <person name="Schobel S."/>
            <person name="Galinsky K."/>
            <person name="Amedeo P."/>
            <person name="Strausberg R."/>
        </authorList>
    </citation>
    <scope>NUCLEOTIDE SEQUENCE</scope>
    <source>
        <strain evidence="2">USDA</strain>
    </source>
</reference>
<feature type="transmembrane region" description="Helical" evidence="1">
    <location>
        <begin position="12"/>
        <end position="32"/>
    </location>
</feature>
<keyword evidence="1" id="KW-1133">Transmembrane helix</keyword>
<keyword evidence="1" id="KW-0472">Membrane</keyword>
<dbReference type="CTD" id="8233075"/>
<gene>
    <name evidence="3" type="primary">8233075</name>
    <name evidence="2" type="ORF">Phum_PHUM511960</name>
</gene>
<evidence type="ECO:0000256" key="1">
    <source>
        <dbReference type="SAM" id="Phobius"/>
    </source>
</evidence>
<accession>E0VY97</accession>
<protein>
    <submittedName>
        <fullName evidence="2 3">Uncharacterized protein</fullName>
    </submittedName>
</protein>
<evidence type="ECO:0000313" key="3">
    <source>
        <dbReference type="EnsemblMetazoa" id="PHUM511960-PA"/>
    </source>
</evidence>
<sequence length="77" mass="8882">MFQTFRFDRGCINRYLVVNVLTYGFVLITCFVTKQKKAGGEGIREFVTSANGLTDCKFYKITWLAFEQLQVLLGYPL</sequence>
<keyword evidence="1" id="KW-0812">Transmembrane</keyword>
<dbReference type="AlphaFoldDB" id="E0VY97"/>
<dbReference type="EMBL" id="DS235845">
    <property type="protein sequence ID" value="EEB18353.1"/>
    <property type="molecule type" value="Genomic_DNA"/>
</dbReference>
<dbReference type="EnsemblMetazoa" id="PHUM511960-RA">
    <property type="protein sequence ID" value="PHUM511960-PA"/>
    <property type="gene ID" value="PHUM511960"/>
</dbReference>
<dbReference type="HOGENOM" id="CLU_2641080_0_0_1"/>
<reference evidence="3" key="3">
    <citation type="submission" date="2020-05" db="UniProtKB">
        <authorList>
            <consortium name="EnsemblMetazoa"/>
        </authorList>
    </citation>
    <scope>IDENTIFICATION</scope>
    <source>
        <strain evidence="3">USDA</strain>
    </source>
</reference>
<dbReference type="Proteomes" id="UP000009046">
    <property type="component" value="Unassembled WGS sequence"/>
</dbReference>
<dbReference type="InParanoid" id="E0VY97"/>
<dbReference type="GeneID" id="8233075"/>
<organism>
    <name type="scientific">Pediculus humanus subsp. corporis</name>
    <name type="common">Body louse</name>
    <dbReference type="NCBI Taxonomy" id="121224"/>
    <lineage>
        <taxon>Eukaryota</taxon>
        <taxon>Metazoa</taxon>
        <taxon>Ecdysozoa</taxon>
        <taxon>Arthropoda</taxon>
        <taxon>Hexapoda</taxon>
        <taxon>Insecta</taxon>
        <taxon>Pterygota</taxon>
        <taxon>Neoptera</taxon>
        <taxon>Paraneoptera</taxon>
        <taxon>Psocodea</taxon>
        <taxon>Troctomorpha</taxon>
        <taxon>Phthiraptera</taxon>
        <taxon>Anoplura</taxon>
        <taxon>Pediculidae</taxon>
        <taxon>Pediculus</taxon>
    </lineage>
</organism>
<evidence type="ECO:0000313" key="4">
    <source>
        <dbReference type="Proteomes" id="UP000009046"/>
    </source>
</evidence>
<proteinExistence type="predicted"/>
<reference evidence="2" key="2">
    <citation type="submission" date="2007-04" db="EMBL/GenBank/DDBJ databases">
        <title>The genome of the human body louse.</title>
        <authorList>
            <consortium name="The Human Body Louse Genome Consortium"/>
            <person name="Kirkness E."/>
            <person name="Walenz B."/>
            <person name="Hass B."/>
            <person name="Bruggner R."/>
            <person name="Strausberg R."/>
        </authorList>
    </citation>
    <scope>NUCLEOTIDE SEQUENCE</scope>
    <source>
        <strain evidence="2">USDA</strain>
    </source>
</reference>
<dbReference type="VEuPathDB" id="VectorBase:PHUM511960"/>
<dbReference type="RefSeq" id="XP_002431091.1">
    <property type="nucleotide sequence ID" value="XM_002431046.1"/>
</dbReference>
<evidence type="ECO:0000313" key="2">
    <source>
        <dbReference type="EMBL" id="EEB18353.1"/>
    </source>
</evidence>
<name>E0VY97_PEDHC</name>
<dbReference type="EMBL" id="AAZO01006226">
    <property type="status" value="NOT_ANNOTATED_CDS"/>
    <property type="molecule type" value="Genomic_DNA"/>
</dbReference>
<dbReference type="KEGG" id="phu:Phum_PHUM511960"/>